<gene>
    <name evidence="2" type="ORF">GEV33_012643</name>
</gene>
<protein>
    <submittedName>
        <fullName evidence="2">Uncharacterized protein</fullName>
    </submittedName>
</protein>
<proteinExistence type="predicted"/>
<evidence type="ECO:0000256" key="1">
    <source>
        <dbReference type="SAM" id="MobiDB-lite"/>
    </source>
</evidence>
<reference evidence="2" key="2">
    <citation type="submission" date="2021-08" db="EMBL/GenBank/DDBJ databases">
        <authorList>
            <person name="Eriksson T."/>
        </authorList>
    </citation>
    <scope>NUCLEOTIDE SEQUENCE</scope>
    <source>
        <strain evidence="2">Stoneville</strain>
        <tissue evidence="2">Whole head</tissue>
    </source>
</reference>
<feature type="compositionally biased region" description="Basic residues" evidence="1">
    <location>
        <begin position="48"/>
        <end position="59"/>
    </location>
</feature>
<name>A0A8J6H8V4_TENMO</name>
<keyword evidence="3" id="KW-1185">Reference proteome</keyword>
<evidence type="ECO:0000313" key="3">
    <source>
        <dbReference type="Proteomes" id="UP000719412"/>
    </source>
</evidence>
<feature type="region of interest" description="Disordered" evidence="1">
    <location>
        <begin position="27"/>
        <end position="61"/>
    </location>
</feature>
<reference evidence="2" key="1">
    <citation type="journal article" date="2020" name="J Insects Food Feed">
        <title>The yellow mealworm (Tenebrio molitor) genome: a resource for the emerging insects as food and feed industry.</title>
        <authorList>
            <person name="Eriksson T."/>
            <person name="Andere A."/>
            <person name="Kelstrup H."/>
            <person name="Emery V."/>
            <person name="Picard C."/>
        </authorList>
    </citation>
    <scope>NUCLEOTIDE SEQUENCE</scope>
    <source>
        <strain evidence="2">Stoneville</strain>
        <tissue evidence="2">Whole head</tissue>
    </source>
</reference>
<accession>A0A8J6H8V4</accession>
<evidence type="ECO:0000313" key="2">
    <source>
        <dbReference type="EMBL" id="KAH0810148.1"/>
    </source>
</evidence>
<organism evidence="2 3">
    <name type="scientific">Tenebrio molitor</name>
    <name type="common">Yellow mealworm beetle</name>
    <dbReference type="NCBI Taxonomy" id="7067"/>
    <lineage>
        <taxon>Eukaryota</taxon>
        <taxon>Metazoa</taxon>
        <taxon>Ecdysozoa</taxon>
        <taxon>Arthropoda</taxon>
        <taxon>Hexapoda</taxon>
        <taxon>Insecta</taxon>
        <taxon>Pterygota</taxon>
        <taxon>Neoptera</taxon>
        <taxon>Endopterygota</taxon>
        <taxon>Coleoptera</taxon>
        <taxon>Polyphaga</taxon>
        <taxon>Cucujiformia</taxon>
        <taxon>Tenebrionidae</taxon>
        <taxon>Tenebrio</taxon>
    </lineage>
</organism>
<dbReference type="EMBL" id="JABDTM020027694">
    <property type="protein sequence ID" value="KAH0810148.1"/>
    <property type="molecule type" value="Genomic_DNA"/>
</dbReference>
<comment type="caution">
    <text evidence="2">The sequence shown here is derived from an EMBL/GenBank/DDBJ whole genome shotgun (WGS) entry which is preliminary data.</text>
</comment>
<dbReference type="Proteomes" id="UP000719412">
    <property type="component" value="Unassembled WGS sequence"/>
</dbReference>
<dbReference type="AlphaFoldDB" id="A0A8J6H8V4"/>
<sequence length="82" mass="9054">MKFLLDKLGSFGQSELIKLTEVGGSFSFRRKQTPSPSSESRGVLAAPPRRKLSRGHRGPHQVCNPLCHRPLGLVTSLPSCRR</sequence>